<name>A0AAN6T617_9PEZI</name>
<reference evidence="3" key="1">
    <citation type="journal article" date="2023" name="Mol. Phylogenet. Evol.">
        <title>Genome-scale phylogeny and comparative genomics of the fungal order Sordariales.</title>
        <authorList>
            <person name="Hensen N."/>
            <person name="Bonometti L."/>
            <person name="Westerberg I."/>
            <person name="Brannstrom I.O."/>
            <person name="Guillou S."/>
            <person name="Cros-Aarteil S."/>
            <person name="Calhoun S."/>
            <person name="Haridas S."/>
            <person name="Kuo A."/>
            <person name="Mondo S."/>
            <person name="Pangilinan J."/>
            <person name="Riley R."/>
            <person name="LaButti K."/>
            <person name="Andreopoulos B."/>
            <person name="Lipzen A."/>
            <person name="Chen C."/>
            <person name="Yan M."/>
            <person name="Daum C."/>
            <person name="Ng V."/>
            <person name="Clum A."/>
            <person name="Steindorff A."/>
            <person name="Ohm R.A."/>
            <person name="Martin F."/>
            <person name="Silar P."/>
            <person name="Natvig D.O."/>
            <person name="Lalanne C."/>
            <person name="Gautier V."/>
            <person name="Ament-Velasquez S.L."/>
            <person name="Kruys A."/>
            <person name="Hutchinson M.I."/>
            <person name="Powell A.J."/>
            <person name="Barry K."/>
            <person name="Miller A.N."/>
            <person name="Grigoriev I.V."/>
            <person name="Debuchy R."/>
            <person name="Gladieux P."/>
            <person name="Hiltunen Thoren M."/>
            <person name="Johannesson H."/>
        </authorList>
    </citation>
    <scope>NUCLEOTIDE SEQUENCE</scope>
    <source>
        <strain evidence="3">CBS 757.83</strain>
    </source>
</reference>
<organism evidence="3 4">
    <name type="scientific">Parathielavia hyrcaniae</name>
    <dbReference type="NCBI Taxonomy" id="113614"/>
    <lineage>
        <taxon>Eukaryota</taxon>
        <taxon>Fungi</taxon>
        <taxon>Dikarya</taxon>
        <taxon>Ascomycota</taxon>
        <taxon>Pezizomycotina</taxon>
        <taxon>Sordariomycetes</taxon>
        <taxon>Sordariomycetidae</taxon>
        <taxon>Sordariales</taxon>
        <taxon>Chaetomiaceae</taxon>
        <taxon>Parathielavia</taxon>
    </lineage>
</organism>
<feature type="compositionally biased region" description="Pro residues" evidence="1">
    <location>
        <begin position="693"/>
        <end position="704"/>
    </location>
</feature>
<sequence>MPGLFSRLKGNGKLKSKKGALDQLANQQPKKPRWDDAWTRKTIEPDEVQELIRFCTEELKARALDLPFLLLPFRPTSDPSAVRTFVRHFFDGKDGGQVLRGEALAQELRMTEPMVISGVVKWCWSRLQGGVVGWDSYELFKVGEQDSHMARDSFKTFIPLSVDSAARSKIIFDFFDLLAATAAHSKMNGFGGRKLSRMAAWWAFEHTDNGNGFEGGYKSWLTAADATSHLFFAYLRSLAPEPTTRGAISLLPMSLQKLLQETEYPPQRPALLQTSTYRVAMIVDTVSPTPFALLRRANHFQYRDDDRALKEWSEYEDPIQALTEECRRVLRAISAANQSQAVSSSKHSTSLRDASWSRFEDIGFASALEEDDLDEDSLLALRRRQQQQQQQGLRTTPASGNGDLGRPTTPSWADFLSSGFHVDEQGTSNMLLPPDKVLPPIDTGAVRQRSSQSHKPRLETEHHLEPGELASIVRFDLDDAFWWVWMSSLAPEETPERKAAFGRCAVIETIIRTGRWLVMEELVKGAAPDPEEGAYIAEKKGFFSWTRRGRIGRRKSTGKHALDKGDGNLKGSSTIGFSKTSIGTDQQAKIQAAALQLQRQAQQKSQQQAQERRGRKDTDWLNDKTNSVLTLQSSILNEASPAVKWASKYDKEAIRDAYLADANAGRGAPASAPLANGHAAASTSEQEHRPELPPKLPSSPPPLAPVTTSSPSSAPQRSDALAPAPAPVPVPKTPTREETEVEVPKESHPVERAQSPLPPPKDVASVEVAREQMVSPEPDASPERQKQKKLHKELAKPSGGSGLMKLFSRNKNRSSRLPDNAAEQLKSFTAAAEQSTPAPAPVSAPAAPAAPAPPQKSAQREVRAAPPKEQPAPQQKPQAIPTRIPVPVSSPASPAPVRAPAPEQEPAAEPAPVPVPESPVPQEVSPVTTRDAAQAKEEFSRFDQGPLADQPAFVPDDDGDDVDDAVPPPIARHPSPRIPSPPVPAQQRDEDDAAPPPAPVARAVDPQDRWAQIRKNAAERAAQRQAVQPARTSGSLIGDDNSSEETIESRVARIKARVAELTAGAEAPGGPGAVRGPPPPLRRLP</sequence>
<gene>
    <name evidence="3" type="ORF">N658DRAFT_482892</name>
</gene>
<dbReference type="PANTHER" id="PTHR28093">
    <property type="entry name" value="MORPHOGENESIS-RELATED PROTEIN MSB1"/>
    <property type="match status" value="1"/>
</dbReference>
<accession>A0AAN6T617</accession>
<dbReference type="CDD" id="cd04401">
    <property type="entry name" value="RhoGAP_fMSB1"/>
    <property type="match status" value="1"/>
</dbReference>
<feature type="region of interest" description="Disordered" evidence="1">
    <location>
        <begin position="383"/>
        <end position="410"/>
    </location>
</feature>
<dbReference type="AlphaFoldDB" id="A0AAN6T617"/>
<feature type="region of interest" description="Disordered" evidence="1">
    <location>
        <begin position="601"/>
        <end position="623"/>
    </location>
</feature>
<feature type="compositionally biased region" description="Low complexity" evidence="1">
    <location>
        <begin position="705"/>
        <end position="715"/>
    </location>
</feature>
<reference evidence="3" key="2">
    <citation type="submission" date="2023-05" db="EMBL/GenBank/DDBJ databases">
        <authorList>
            <consortium name="Lawrence Berkeley National Laboratory"/>
            <person name="Steindorff A."/>
            <person name="Hensen N."/>
            <person name="Bonometti L."/>
            <person name="Westerberg I."/>
            <person name="Brannstrom I.O."/>
            <person name="Guillou S."/>
            <person name="Cros-Aarteil S."/>
            <person name="Calhoun S."/>
            <person name="Haridas S."/>
            <person name="Kuo A."/>
            <person name="Mondo S."/>
            <person name="Pangilinan J."/>
            <person name="Riley R."/>
            <person name="Labutti K."/>
            <person name="Andreopoulos B."/>
            <person name="Lipzen A."/>
            <person name="Chen C."/>
            <person name="Yanf M."/>
            <person name="Daum C."/>
            <person name="Ng V."/>
            <person name="Clum A."/>
            <person name="Ohm R."/>
            <person name="Martin F."/>
            <person name="Silar P."/>
            <person name="Natvig D."/>
            <person name="Lalanne C."/>
            <person name="Gautier V."/>
            <person name="Ament-Velasquez S.L."/>
            <person name="Kruys A."/>
            <person name="Hutchinson M.I."/>
            <person name="Powell A.J."/>
            <person name="Barry K."/>
            <person name="Miller A.N."/>
            <person name="Grigoriev I.V."/>
            <person name="Debuchy R."/>
            <person name="Gladieux P."/>
            <person name="Thoren M.H."/>
            <person name="Johannesson H."/>
        </authorList>
    </citation>
    <scope>NUCLEOTIDE SEQUENCE</scope>
    <source>
        <strain evidence="3">CBS 757.83</strain>
    </source>
</reference>
<evidence type="ECO:0000313" key="4">
    <source>
        <dbReference type="Proteomes" id="UP001305647"/>
    </source>
</evidence>
<dbReference type="PANTHER" id="PTHR28093:SF1">
    <property type="entry name" value="MORPHOGENESIS-RELATED PROTEIN MSB1"/>
    <property type="match status" value="1"/>
</dbReference>
<feature type="compositionally biased region" description="Pro residues" evidence="1">
    <location>
        <begin position="838"/>
        <end position="854"/>
    </location>
</feature>
<dbReference type="InterPro" id="IPR037508">
    <property type="entry name" value="Msb1/Mug8"/>
</dbReference>
<feature type="region of interest" description="Disordered" evidence="1">
    <location>
        <begin position="1061"/>
        <end position="1085"/>
    </location>
</feature>
<proteinExistence type="predicted"/>
<evidence type="ECO:0000256" key="1">
    <source>
        <dbReference type="SAM" id="MobiDB-lite"/>
    </source>
</evidence>
<feature type="compositionally biased region" description="Pro residues" evidence="1">
    <location>
        <begin position="1076"/>
        <end position="1085"/>
    </location>
</feature>
<dbReference type="EMBL" id="MU863625">
    <property type="protein sequence ID" value="KAK4105389.1"/>
    <property type="molecule type" value="Genomic_DNA"/>
</dbReference>
<feature type="compositionally biased region" description="Basic and acidic residues" evidence="1">
    <location>
        <begin position="610"/>
        <end position="622"/>
    </location>
</feature>
<evidence type="ECO:0000259" key="2">
    <source>
        <dbReference type="Pfam" id="PF08101"/>
    </source>
</evidence>
<feature type="region of interest" description="Disordered" evidence="1">
    <location>
        <begin position="9"/>
        <end position="35"/>
    </location>
</feature>
<protein>
    <recommendedName>
        <fullName evidence="2">Meiotically up-regulated protein Msb1/Mug8 domain-containing protein</fullName>
    </recommendedName>
</protein>
<dbReference type="InterPro" id="IPR012965">
    <property type="entry name" value="Msb1/Mug8_dom"/>
</dbReference>
<feature type="compositionally biased region" description="Pro residues" evidence="1">
    <location>
        <begin position="909"/>
        <end position="919"/>
    </location>
</feature>
<feature type="domain" description="Meiotically up-regulated protein Msb1/Mug8" evidence="2">
    <location>
        <begin position="43"/>
        <end position="521"/>
    </location>
</feature>
<comment type="caution">
    <text evidence="3">The sequence shown here is derived from an EMBL/GenBank/DDBJ whole genome shotgun (WGS) entry which is preliminary data.</text>
</comment>
<dbReference type="Proteomes" id="UP001305647">
    <property type="component" value="Unassembled WGS sequence"/>
</dbReference>
<dbReference type="Pfam" id="PF08101">
    <property type="entry name" value="Msb1-Mug8_dom"/>
    <property type="match status" value="1"/>
</dbReference>
<feature type="compositionally biased region" description="Basic and acidic residues" evidence="1">
    <location>
        <begin position="734"/>
        <end position="751"/>
    </location>
</feature>
<keyword evidence="4" id="KW-1185">Reference proteome</keyword>
<feature type="region of interest" description="Disordered" evidence="1">
    <location>
        <begin position="664"/>
        <end position="1049"/>
    </location>
</feature>
<feature type="region of interest" description="Disordered" evidence="1">
    <location>
        <begin position="426"/>
        <end position="463"/>
    </location>
</feature>
<evidence type="ECO:0000313" key="3">
    <source>
        <dbReference type="EMBL" id="KAK4105389.1"/>
    </source>
</evidence>
<feature type="compositionally biased region" description="Pro residues" evidence="1">
    <location>
        <begin position="966"/>
        <end position="984"/>
    </location>
</feature>
<feature type="compositionally biased region" description="Low complexity" evidence="1">
    <location>
        <begin position="864"/>
        <end position="892"/>
    </location>
</feature>
<feature type="compositionally biased region" description="Acidic residues" evidence="1">
    <location>
        <begin position="955"/>
        <end position="964"/>
    </location>
</feature>